<keyword evidence="2" id="KW-0812">Transmembrane</keyword>
<sequence>MFFMSTFLTSIGSNKVVFMFNSELFPTRFRNVGVGIGLLAYLVLFSVANKVYLYMVDSMTMQGTFVFFAITSKTLKGIEECYAGKQNFKREKISLNGPLNFNKSMYSYSWLAGSTLNPSWL</sequence>
<name>A0A232FDB2_9HYME</name>
<evidence type="ECO:0000313" key="5">
    <source>
        <dbReference type="EMBL" id="OXU28794.1"/>
    </source>
</evidence>
<dbReference type="Pfam" id="PF00083">
    <property type="entry name" value="Sugar_tr"/>
    <property type="match status" value="1"/>
</dbReference>
<gene>
    <name evidence="5" type="ORF">TSAR_005475</name>
</gene>
<accession>A0A232FDB2</accession>
<dbReference type="InterPro" id="IPR005828">
    <property type="entry name" value="MFS_sugar_transport-like"/>
</dbReference>
<dbReference type="EMBL" id="NNAY01000378">
    <property type="protein sequence ID" value="OXU28794.1"/>
    <property type="molecule type" value="Genomic_DNA"/>
</dbReference>
<dbReference type="Proteomes" id="UP000215335">
    <property type="component" value="Unassembled WGS sequence"/>
</dbReference>
<dbReference type="Gene3D" id="1.20.1250.20">
    <property type="entry name" value="MFS general substrate transporter like domains"/>
    <property type="match status" value="1"/>
</dbReference>
<reference evidence="5 6" key="1">
    <citation type="journal article" date="2017" name="Curr. Biol.">
        <title>The Evolution of Venom by Co-option of Single-Copy Genes.</title>
        <authorList>
            <person name="Martinson E.O."/>
            <person name="Mrinalini"/>
            <person name="Kelkar Y.D."/>
            <person name="Chang C.H."/>
            <person name="Werren J.H."/>
        </authorList>
    </citation>
    <scope>NUCLEOTIDE SEQUENCE [LARGE SCALE GENOMIC DNA]</scope>
    <source>
        <strain evidence="5 6">Alberta</strain>
        <tissue evidence="5">Whole body</tissue>
    </source>
</reference>
<keyword evidence="3" id="KW-1133">Transmembrane helix</keyword>
<evidence type="ECO:0000256" key="1">
    <source>
        <dbReference type="ARBA" id="ARBA00004370"/>
    </source>
</evidence>
<proteinExistence type="predicted"/>
<dbReference type="GO" id="GO:0022857">
    <property type="term" value="F:transmembrane transporter activity"/>
    <property type="evidence" value="ECO:0007669"/>
    <property type="project" value="InterPro"/>
</dbReference>
<dbReference type="InterPro" id="IPR036259">
    <property type="entry name" value="MFS_trans_sf"/>
</dbReference>
<comment type="caution">
    <text evidence="5">The sequence shown here is derived from an EMBL/GenBank/DDBJ whole genome shotgun (WGS) entry which is preliminary data.</text>
</comment>
<evidence type="ECO:0000256" key="3">
    <source>
        <dbReference type="ARBA" id="ARBA00022989"/>
    </source>
</evidence>
<keyword evidence="4" id="KW-0472">Membrane</keyword>
<comment type="subcellular location">
    <subcellularLocation>
        <location evidence="1">Membrane</location>
    </subcellularLocation>
</comment>
<protein>
    <recommendedName>
        <fullName evidence="7">Major facilitator superfamily (MFS) profile domain-containing protein</fullName>
    </recommendedName>
</protein>
<organism evidence="5 6">
    <name type="scientific">Trichomalopsis sarcophagae</name>
    <dbReference type="NCBI Taxonomy" id="543379"/>
    <lineage>
        <taxon>Eukaryota</taxon>
        <taxon>Metazoa</taxon>
        <taxon>Ecdysozoa</taxon>
        <taxon>Arthropoda</taxon>
        <taxon>Hexapoda</taxon>
        <taxon>Insecta</taxon>
        <taxon>Pterygota</taxon>
        <taxon>Neoptera</taxon>
        <taxon>Endopterygota</taxon>
        <taxon>Hymenoptera</taxon>
        <taxon>Apocrita</taxon>
        <taxon>Proctotrupomorpha</taxon>
        <taxon>Chalcidoidea</taxon>
        <taxon>Pteromalidae</taxon>
        <taxon>Pteromalinae</taxon>
        <taxon>Trichomalopsis</taxon>
    </lineage>
</organism>
<evidence type="ECO:0008006" key="7">
    <source>
        <dbReference type="Google" id="ProtNLM"/>
    </source>
</evidence>
<evidence type="ECO:0000256" key="4">
    <source>
        <dbReference type="ARBA" id="ARBA00023136"/>
    </source>
</evidence>
<evidence type="ECO:0000313" key="6">
    <source>
        <dbReference type="Proteomes" id="UP000215335"/>
    </source>
</evidence>
<dbReference type="GO" id="GO:0016020">
    <property type="term" value="C:membrane"/>
    <property type="evidence" value="ECO:0007669"/>
    <property type="project" value="UniProtKB-SubCell"/>
</dbReference>
<dbReference type="AlphaFoldDB" id="A0A232FDB2"/>
<evidence type="ECO:0000256" key="2">
    <source>
        <dbReference type="ARBA" id="ARBA00022692"/>
    </source>
</evidence>
<keyword evidence="6" id="KW-1185">Reference proteome</keyword>